<dbReference type="AlphaFoldDB" id="A0A212RL24"/>
<dbReference type="PANTHER" id="PTHR13887:SF54">
    <property type="entry name" value="DSBA FAMILY PROTEIN"/>
    <property type="match status" value="1"/>
</dbReference>
<dbReference type="Gene3D" id="1.10.472.60">
    <property type="entry name" value="putative protein disulfide isomerase domain"/>
    <property type="match status" value="1"/>
</dbReference>
<dbReference type="PANTHER" id="PTHR13887">
    <property type="entry name" value="GLUTATHIONE S-TRANSFERASE KAPPA"/>
    <property type="match status" value="1"/>
</dbReference>
<dbReference type="Pfam" id="PF13743">
    <property type="entry name" value="Thioredoxin_5"/>
    <property type="match status" value="1"/>
</dbReference>
<dbReference type="GO" id="GO:0016853">
    <property type="term" value="F:isomerase activity"/>
    <property type="evidence" value="ECO:0007669"/>
    <property type="project" value="UniProtKB-KW"/>
</dbReference>
<dbReference type="SUPFAM" id="SSF52833">
    <property type="entry name" value="Thioredoxin-like"/>
    <property type="match status" value="1"/>
</dbReference>
<feature type="region of interest" description="Disordered" evidence="1">
    <location>
        <begin position="267"/>
        <end position="298"/>
    </location>
</feature>
<gene>
    <name evidence="2" type="ORF">SAMN02746019_00017100</name>
</gene>
<keyword evidence="2" id="KW-0413">Isomerase</keyword>
<dbReference type="RefSeq" id="WP_088572146.1">
    <property type="nucleotide sequence ID" value="NZ_FYEK01000066.1"/>
</dbReference>
<evidence type="ECO:0000313" key="2">
    <source>
        <dbReference type="EMBL" id="SNB73076.1"/>
    </source>
</evidence>
<dbReference type="SUPFAM" id="SSF46785">
    <property type="entry name" value="Winged helix' DNA-binding domain"/>
    <property type="match status" value="1"/>
</dbReference>
<sequence>MASRVEVTYFTDPYCSWCWATEPMLYRMRETFRDQVRIRYVMGGLVRDMAEFYDALNDIRTAAQVVPHWRMVSQRSGQPIDEGLWLELDDPHFSTWPACIAVKAAFLQGEEIGERLLRRFRRAALTERRNISQREVQEELAREVEGLDLARWRVDLENGRAARAFEEDLEECRRYGVTGFPTLLFRYVGSVAVPGAQRPVLVVGHRAYATYREVLRRLAPTLKEHPPRAIEELLRIYGPLTTRELAEIYGRDLPGMREAMEALEREGRARRIPVPGGEFWASPTASPEPAESDPRLQN</sequence>
<evidence type="ECO:0000313" key="3">
    <source>
        <dbReference type="Proteomes" id="UP000197025"/>
    </source>
</evidence>
<dbReference type="Proteomes" id="UP000197025">
    <property type="component" value="Unassembled WGS sequence"/>
</dbReference>
<accession>A0A212RL24</accession>
<reference evidence="3" key="1">
    <citation type="submission" date="2017-06" db="EMBL/GenBank/DDBJ databases">
        <authorList>
            <person name="Varghese N."/>
            <person name="Submissions S."/>
        </authorList>
    </citation>
    <scope>NUCLEOTIDE SEQUENCE [LARGE SCALE GENOMIC DNA]</scope>
    <source>
        <strain evidence="3">JAD2</strain>
    </source>
</reference>
<dbReference type="InParanoid" id="A0A212RL24"/>
<proteinExistence type="predicted"/>
<organism evidence="2 3">
    <name type="scientific">Thermoflexus hugenholtzii JAD2</name>
    <dbReference type="NCBI Taxonomy" id="877466"/>
    <lineage>
        <taxon>Bacteria</taxon>
        <taxon>Bacillati</taxon>
        <taxon>Chloroflexota</taxon>
        <taxon>Thermoflexia</taxon>
        <taxon>Thermoflexales</taxon>
        <taxon>Thermoflexaceae</taxon>
        <taxon>Thermoflexus</taxon>
    </lineage>
</organism>
<protein>
    <submittedName>
        <fullName evidence="2">Predicted dithiol-disulfide isomerase, DsbA family</fullName>
    </submittedName>
</protein>
<keyword evidence="3" id="KW-1185">Reference proteome</keyword>
<dbReference type="EMBL" id="FYEK01000066">
    <property type="protein sequence ID" value="SNB73076.1"/>
    <property type="molecule type" value="Genomic_DNA"/>
</dbReference>
<evidence type="ECO:0000256" key="1">
    <source>
        <dbReference type="SAM" id="MobiDB-lite"/>
    </source>
</evidence>
<dbReference type="OrthoDB" id="9813770at2"/>
<name>A0A212RL24_9CHLR</name>
<dbReference type="Gene3D" id="3.40.30.10">
    <property type="entry name" value="Glutaredoxin"/>
    <property type="match status" value="1"/>
</dbReference>
<dbReference type="CDD" id="cd03025">
    <property type="entry name" value="DsbA_FrnE_like"/>
    <property type="match status" value="1"/>
</dbReference>
<dbReference type="InterPro" id="IPR036390">
    <property type="entry name" value="WH_DNA-bd_sf"/>
</dbReference>
<dbReference type="InterPro" id="IPR036249">
    <property type="entry name" value="Thioredoxin-like_sf"/>
</dbReference>